<proteinExistence type="predicted"/>
<evidence type="ECO:0000313" key="2">
    <source>
        <dbReference type="Proteomes" id="UP000664034"/>
    </source>
</evidence>
<gene>
    <name evidence="1" type="ORF">J2I47_11865</name>
</gene>
<evidence type="ECO:0000313" key="1">
    <source>
        <dbReference type="EMBL" id="MBO0937243.1"/>
    </source>
</evidence>
<comment type="caution">
    <text evidence="1">The sequence shown here is derived from an EMBL/GenBank/DDBJ whole genome shotgun (WGS) entry which is preliminary data.</text>
</comment>
<keyword evidence="2" id="KW-1185">Reference proteome</keyword>
<protein>
    <submittedName>
        <fullName evidence="1">Uncharacterized protein</fullName>
    </submittedName>
</protein>
<name>A0A939GGA7_9BACT</name>
<accession>A0A939GGA7</accession>
<dbReference type="AlphaFoldDB" id="A0A939GGA7"/>
<reference evidence="1" key="1">
    <citation type="submission" date="2021-03" db="EMBL/GenBank/DDBJ databases">
        <title>Fibrella sp. HMF5335 genome sequencing and assembly.</title>
        <authorList>
            <person name="Kang H."/>
            <person name="Kim H."/>
            <person name="Bae S."/>
            <person name="Joh K."/>
        </authorList>
    </citation>
    <scope>NUCLEOTIDE SEQUENCE</scope>
    <source>
        <strain evidence="1">HMF5335</strain>
    </source>
</reference>
<dbReference type="Proteomes" id="UP000664034">
    <property type="component" value="Unassembled WGS sequence"/>
</dbReference>
<dbReference type="EMBL" id="JAFMYV010000005">
    <property type="protein sequence ID" value="MBO0937243.1"/>
    <property type="molecule type" value="Genomic_DNA"/>
</dbReference>
<sequence>MWRLRECSLNDEQLAAAIGVSSGVIRNRRSKPQSWKQVDIDRLAALFAMSNTASQQLTNTLVELSQQVAALPSAERRRIERTLQFKASQLSEYNGSGWTIQYLLRMHQGLSRS</sequence>
<organism evidence="1 2">
    <name type="scientific">Fibrella rubiginis</name>
    <dbReference type="NCBI Taxonomy" id="2817060"/>
    <lineage>
        <taxon>Bacteria</taxon>
        <taxon>Pseudomonadati</taxon>
        <taxon>Bacteroidota</taxon>
        <taxon>Cytophagia</taxon>
        <taxon>Cytophagales</taxon>
        <taxon>Spirosomataceae</taxon>
        <taxon>Fibrella</taxon>
    </lineage>
</organism>